<dbReference type="CDD" id="cd04301">
    <property type="entry name" value="NAT_SF"/>
    <property type="match status" value="2"/>
</dbReference>
<evidence type="ECO:0000256" key="2">
    <source>
        <dbReference type="ARBA" id="ARBA00023315"/>
    </source>
</evidence>
<dbReference type="PANTHER" id="PTHR43420:SF47">
    <property type="entry name" value="N-ACETYLTRANSFERASE DOMAIN-CONTAINING PROTEIN"/>
    <property type="match status" value="1"/>
</dbReference>
<evidence type="ECO:0000313" key="4">
    <source>
        <dbReference type="EMBL" id="GAA3163225.1"/>
    </source>
</evidence>
<dbReference type="PANTHER" id="PTHR43420">
    <property type="entry name" value="ACETYLTRANSFERASE"/>
    <property type="match status" value="1"/>
</dbReference>
<dbReference type="Gene3D" id="3.40.630.30">
    <property type="match status" value="1"/>
</dbReference>
<comment type="caution">
    <text evidence="4">The sequence shown here is derived from an EMBL/GenBank/DDBJ whole genome shotgun (WGS) entry which is preliminary data.</text>
</comment>
<evidence type="ECO:0000313" key="5">
    <source>
        <dbReference type="Proteomes" id="UP001500320"/>
    </source>
</evidence>
<sequence>MLRTMTIEWAPLSGDDVHALVELTAAIEAEDKTGENHGADDITDHLGNPMVDPAEGTLGGWADGRLVAFGTLLARPSADPVHQMVLWGGVHPAHRRRGLGAHLLGWAVRNAPVLHGRRFPGRPLELHVYTDDRNKGAEALFTGGGLTPARWFYGMRRDLTADLPGAPLPETLRIVPYGAELEDTVREVRNAAFADHWGTPTHTAQSWRDVLVGTSVFRPESSFVAVDGSGAGVAVLLTCYYEADTAATGVREAWIQTIGTLREWRGRGVASALIAHALAEFRAQGYRRAGLSVDADSPTGALGVYTRAGFEVEDRTVVYALPLS</sequence>
<keyword evidence="2" id="KW-0012">Acyltransferase</keyword>
<dbReference type="InterPro" id="IPR000182">
    <property type="entry name" value="GNAT_dom"/>
</dbReference>
<dbReference type="PROSITE" id="PS51186">
    <property type="entry name" value="GNAT"/>
    <property type="match status" value="2"/>
</dbReference>
<keyword evidence="1" id="KW-0808">Transferase</keyword>
<feature type="domain" description="N-acetyltransferase" evidence="3">
    <location>
        <begin position="7"/>
        <end position="175"/>
    </location>
</feature>
<feature type="domain" description="N-acetyltransferase" evidence="3">
    <location>
        <begin position="172"/>
        <end position="324"/>
    </location>
</feature>
<name>A0ABP6P089_9ACTN</name>
<accession>A0ABP6P089</accession>
<dbReference type="SUPFAM" id="SSF55729">
    <property type="entry name" value="Acyl-CoA N-acyltransferases (Nat)"/>
    <property type="match status" value="2"/>
</dbReference>
<proteinExistence type="predicted"/>
<dbReference type="InterPro" id="IPR016181">
    <property type="entry name" value="Acyl_CoA_acyltransferase"/>
</dbReference>
<gene>
    <name evidence="4" type="ORF">GCM10010466_62720</name>
</gene>
<dbReference type="InterPro" id="IPR050680">
    <property type="entry name" value="YpeA/RimI_acetyltransf"/>
</dbReference>
<organism evidence="4 5">
    <name type="scientific">Planomonospora alba</name>
    <dbReference type="NCBI Taxonomy" id="161354"/>
    <lineage>
        <taxon>Bacteria</taxon>
        <taxon>Bacillati</taxon>
        <taxon>Actinomycetota</taxon>
        <taxon>Actinomycetes</taxon>
        <taxon>Streptosporangiales</taxon>
        <taxon>Streptosporangiaceae</taxon>
        <taxon>Planomonospora</taxon>
    </lineage>
</organism>
<evidence type="ECO:0000259" key="3">
    <source>
        <dbReference type="PROSITE" id="PS51186"/>
    </source>
</evidence>
<dbReference type="Pfam" id="PF00583">
    <property type="entry name" value="Acetyltransf_1"/>
    <property type="match status" value="2"/>
</dbReference>
<protein>
    <submittedName>
        <fullName evidence="4">GNAT family N-acetyltransferase</fullName>
    </submittedName>
</protein>
<dbReference type="Proteomes" id="UP001500320">
    <property type="component" value="Unassembled WGS sequence"/>
</dbReference>
<dbReference type="EMBL" id="BAAAUT010000078">
    <property type="protein sequence ID" value="GAA3163225.1"/>
    <property type="molecule type" value="Genomic_DNA"/>
</dbReference>
<evidence type="ECO:0000256" key="1">
    <source>
        <dbReference type="ARBA" id="ARBA00022679"/>
    </source>
</evidence>
<keyword evidence="5" id="KW-1185">Reference proteome</keyword>
<reference evidence="5" key="1">
    <citation type="journal article" date="2019" name="Int. J. Syst. Evol. Microbiol.">
        <title>The Global Catalogue of Microorganisms (GCM) 10K type strain sequencing project: providing services to taxonomists for standard genome sequencing and annotation.</title>
        <authorList>
            <consortium name="The Broad Institute Genomics Platform"/>
            <consortium name="The Broad Institute Genome Sequencing Center for Infectious Disease"/>
            <person name="Wu L."/>
            <person name="Ma J."/>
        </authorList>
    </citation>
    <scope>NUCLEOTIDE SEQUENCE [LARGE SCALE GENOMIC DNA]</scope>
    <source>
        <strain evidence="5">JCM 9373</strain>
    </source>
</reference>